<feature type="domain" description="Flavodoxin-like fold" evidence="2">
    <location>
        <begin position="1"/>
        <end position="168"/>
    </location>
</feature>
<protein>
    <submittedName>
        <fullName evidence="3">NAD(P)H-dependent oxidoreductase</fullName>
    </submittedName>
</protein>
<proteinExistence type="predicted"/>
<dbReference type="PANTHER" id="PTHR47307:SF1">
    <property type="entry name" value="GLUTATHIONE-REGULATED POTASSIUM-EFFLUX SYSTEM ANCILLARY PROTEIN KEFG"/>
    <property type="match status" value="1"/>
</dbReference>
<name>A0A850EWK8_9BACL</name>
<dbReference type="GO" id="GO:0010181">
    <property type="term" value="F:FMN binding"/>
    <property type="evidence" value="ECO:0007669"/>
    <property type="project" value="TreeGrafter"/>
</dbReference>
<reference evidence="3" key="1">
    <citation type="submission" date="2020-06" db="EMBL/GenBank/DDBJ databases">
        <title>Paenibacillus sp. nov., isolated from soil.</title>
        <authorList>
            <person name="Seo Y.L."/>
        </authorList>
    </citation>
    <scope>NUCLEOTIDE SEQUENCE [LARGE SCALE GENOMIC DNA]</scope>
    <source>
        <strain evidence="3">JW14</strain>
    </source>
</reference>
<dbReference type="Gene3D" id="3.40.50.360">
    <property type="match status" value="1"/>
</dbReference>
<dbReference type="AlphaFoldDB" id="A0A850EWK8"/>
<dbReference type="Proteomes" id="UP000564806">
    <property type="component" value="Unassembled WGS sequence"/>
</dbReference>
<sequence length="175" mass="20499">MKTLVVIAHPSIESSIINKKWLEELRKHPEEITIHEIYKEYPDEKIDIQREQELIEAHDNLILQFPVYWFNCPPFLKKWLDEVLADGWAYGKGGDKLKDKKISLAVSAGIKSEDYSSTGRYNYTLSEVLRPFEVTILYTHADYRPFYAFYGAEHSPLDQEVELSAQEYIHFINSL</sequence>
<dbReference type="EMBL" id="JABWCS010000221">
    <property type="protein sequence ID" value="NUU64029.1"/>
    <property type="molecule type" value="Genomic_DNA"/>
</dbReference>
<evidence type="ECO:0000259" key="2">
    <source>
        <dbReference type="Pfam" id="PF02525"/>
    </source>
</evidence>
<gene>
    <name evidence="3" type="ORF">HPT30_27135</name>
</gene>
<keyword evidence="1" id="KW-0560">Oxidoreductase</keyword>
<dbReference type="GO" id="GO:0009055">
    <property type="term" value="F:electron transfer activity"/>
    <property type="evidence" value="ECO:0007669"/>
    <property type="project" value="TreeGrafter"/>
</dbReference>
<keyword evidence="4" id="KW-1185">Reference proteome</keyword>
<evidence type="ECO:0000313" key="3">
    <source>
        <dbReference type="EMBL" id="NUU64029.1"/>
    </source>
</evidence>
<dbReference type="SUPFAM" id="SSF52218">
    <property type="entry name" value="Flavoproteins"/>
    <property type="match status" value="1"/>
</dbReference>
<organism evidence="3 4">
    <name type="scientific">Paenibacillus agri</name>
    <dbReference type="NCBI Taxonomy" id="2744309"/>
    <lineage>
        <taxon>Bacteria</taxon>
        <taxon>Bacillati</taxon>
        <taxon>Bacillota</taxon>
        <taxon>Bacilli</taxon>
        <taxon>Bacillales</taxon>
        <taxon>Paenibacillaceae</taxon>
        <taxon>Paenibacillus</taxon>
    </lineage>
</organism>
<evidence type="ECO:0000256" key="1">
    <source>
        <dbReference type="ARBA" id="ARBA00023002"/>
    </source>
</evidence>
<evidence type="ECO:0000313" key="4">
    <source>
        <dbReference type="Proteomes" id="UP000564806"/>
    </source>
</evidence>
<dbReference type="GO" id="GO:0003955">
    <property type="term" value="F:NAD(P)H dehydrogenase (quinone) activity"/>
    <property type="evidence" value="ECO:0007669"/>
    <property type="project" value="TreeGrafter"/>
</dbReference>
<dbReference type="InterPro" id="IPR029039">
    <property type="entry name" value="Flavoprotein-like_sf"/>
</dbReference>
<comment type="caution">
    <text evidence="3">The sequence shown here is derived from an EMBL/GenBank/DDBJ whole genome shotgun (WGS) entry which is preliminary data.</text>
</comment>
<dbReference type="PANTHER" id="PTHR47307">
    <property type="entry name" value="GLUTATHIONE-REGULATED POTASSIUM-EFFLUX SYSTEM ANCILLARY PROTEIN KEFG"/>
    <property type="match status" value="1"/>
</dbReference>
<dbReference type="Pfam" id="PF02525">
    <property type="entry name" value="Flavodoxin_2"/>
    <property type="match status" value="1"/>
</dbReference>
<dbReference type="InterPro" id="IPR046980">
    <property type="entry name" value="KefG/KefF"/>
</dbReference>
<dbReference type="InterPro" id="IPR003680">
    <property type="entry name" value="Flavodoxin_fold"/>
</dbReference>
<dbReference type="RefSeq" id="WP_175374396.1">
    <property type="nucleotide sequence ID" value="NZ_JABWCS010000221.1"/>
</dbReference>
<accession>A0A850EWK8</accession>